<dbReference type="EMBL" id="LITT01000062">
    <property type="protein sequence ID" value="OAA83177.1"/>
    <property type="molecule type" value="Genomic_DNA"/>
</dbReference>
<accession>A0A170NBC0</accession>
<dbReference type="Proteomes" id="UP000077407">
    <property type="component" value="Unassembled WGS sequence"/>
</dbReference>
<gene>
    <name evidence="2" type="ORF">WY13_03505</name>
</gene>
<dbReference type="AlphaFoldDB" id="A0A170NBC0"/>
<dbReference type="InterPro" id="IPR013216">
    <property type="entry name" value="Methyltransf_11"/>
</dbReference>
<sequence length="523" mass="61117">MANYLKIANISIDNRSAVFNNLYDDLIDKYLQDNKLDAVLECISINDLENLNGYDAIIIKNGDIDRFKTTFNIKNIETEETKIIVLNDTKNNFNNMLLGIRKLYDLPIVEAADKIISVNIQNLKYDIPEDKLEWVYEQLQIALQILINNGYKINVFSLSSNEDILIDNKSCKGFIYQFQNDNIKYVGNIESSEKFVELINESLFFINLSMEANILCTSFKKTFITFKLHEEFEDFLSYFELGNMAFNADEFNAGKMLKKVEKLKTFLEPEVIDNKIESIFNKNKTFFYDELVNIKPRKLFKDSRLDTDENKVYNDGGKRKRKKPFIYKLDKNSKNKLELGCGKNPMPSWIHLDYMELPGADVVANLDTCDEVPLPFEDNTIDEFFGSHVIEHISKSLPMMEELHRIAKPGARALFKCPYGSSDDAFENPTHVRQYFLHSYGYFSQPYYWREDYGYKGDWKVEKIYLVVSKKRYEGKTVDEIMYEINTFRNVVIEMTVELSAVKPIREPKKELQTPDNIQFVFV</sequence>
<dbReference type="GO" id="GO:0008757">
    <property type="term" value="F:S-adenosylmethionine-dependent methyltransferase activity"/>
    <property type="evidence" value="ECO:0007669"/>
    <property type="project" value="InterPro"/>
</dbReference>
<name>A0A170NBC0_9CLOT</name>
<dbReference type="PATRIC" id="fig|1538.10.peg.3581"/>
<dbReference type="InterPro" id="IPR029063">
    <property type="entry name" value="SAM-dependent_MTases_sf"/>
</dbReference>
<reference evidence="2 3" key="1">
    <citation type="journal article" date="2015" name="Biotechnol. Bioeng.">
        <title>Genome sequence and phenotypic characterization of Caulobacter segnis.</title>
        <authorList>
            <person name="Patel S."/>
            <person name="Fletcher B."/>
            <person name="Scott D.C."/>
            <person name="Ely B."/>
        </authorList>
    </citation>
    <scope>NUCLEOTIDE SEQUENCE [LARGE SCALE GENOMIC DNA]</scope>
    <source>
        <strain evidence="2 3">ERI-2</strain>
    </source>
</reference>
<protein>
    <recommendedName>
        <fullName evidence="1">Methyltransferase type 11 domain-containing protein</fullName>
    </recommendedName>
</protein>
<dbReference type="RefSeq" id="WP_242866539.1">
    <property type="nucleotide sequence ID" value="NZ_LITT01000062.1"/>
</dbReference>
<feature type="domain" description="Methyltransferase type 11" evidence="1">
    <location>
        <begin position="369"/>
        <end position="414"/>
    </location>
</feature>
<dbReference type="Gene3D" id="3.40.50.150">
    <property type="entry name" value="Vaccinia Virus protein VP39"/>
    <property type="match status" value="1"/>
</dbReference>
<dbReference type="SUPFAM" id="SSF53335">
    <property type="entry name" value="S-adenosyl-L-methionine-dependent methyltransferases"/>
    <property type="match status" value="1"/>
</dbReference>
<evidence type="ECO:0000313" key="2">
    <source>
        <dbReference type="EMBL" id="OAA83177.1"/>
    </source>
</evidence>
<comment type="caution">
    <text evidence="2">The sequence shown here is derived from an EMBL/GenBank/DDBJ whole genome shotgun (WGS) entry which is preliminary data.</text>
</comment>
<evidence type="ECO:0000313" key="3">
    <source>
        <dbReference type="Proteomes" id="UP000077407"/>
    </source>
</evidence>
<dbReference type="Pfam" id="PF08241">
    <property type="entry name" value="Methyltransf_11"/>
    <property type="match status" value="1"/>
</dbReference>
<proteinExistence type="predicted"/>
<evidence type="ECO:0000259" key="1">
    <source>
        <dbReference type="Pfam" id="PF08241"/>
    </source>
</evidence>
<organism evidence="2 3">
    <name type="scientific">Clostridium ljungdahlii</name>
    <dbReference type="NCBI Taxonomy" id="1538"/>
    <lineage>
        <taxon>Bacteria</taxon>
        <taxon>Bacillati</taxon>
        <taxon>Bacillota</taxon>
        <taxon>Clostridia</taxon>
        <taxon>Eubacteriales</taxon>
        <taxon>Clostridiaceae</taxon>
        <taxon>Clostridium</taxon>
    </lineage>
</organism>